<dbReference type="EMBL" id="SHAH01000065">
    <property type="protein sequence ID" value="RZO75205.1"/>
    <property type="molecule type" value="Genomic_DNA"/>
</dbReference>
<dbReference type="PRINTS" id="PR01805">
    <property type="entry name" value="VACJLIPOPROT"/>
</dbReference>
<sequence length="219" mass="24635">MLWVLLGSASASAQAYDPWIDANQRIYAFNDYFDRLLVRPIATTYTTFVPRFARQGIGNFFSNIDDINVFVNDLLQLKMDDALSDSSRFLINTTIGVGGFLDVASDLGFTKNEEDFGQTLGAWGVGTGPYVMLPVFGASNVRDSFGLVLDTLFNPIQYHDESALRYPLLLLEELDRRASYLALDDLVSGDPYLFIREAYVQRRNYLVNDGQIEDEFGGF</sequence>
<proteinExistence type="inferred from homology"/>
<dbReference type="Pfam" id="PF04333">
    <property type="entry name" value="MlaA"/>
    <property type="match status" value="1"/>
</dbReference>
<comment type="similarity">
    <text evidence="1">Belongs to the MlaA family.</text>
</comment>
<reference evidence="3 4" key="1">
    <citation type="submission" date="2019-02" db="EMBL/GenBank/DDBJ databases">
        <title>Prokaryotic population dynamics and viral predation in marine succession experiment using metagenomics: the confinement effect.</title>
        <authorList>
            <person name="Haro-Moreno J.M."/>
            <person name="Rodriguez-Valera F."/>
            <person name="Lopez-Perez M."/>
        </authorList>
    </citation>
    <scope>NUCLEOTIDE SEQUENCE [LARGE SCALE GENOMIC DNA]</scope>
    <source>
        <strain evidence="3">MED-G158</strain>
    </source>
</reference>
<protein>
    <submittedName>
        <fullName evidence="3">VacJ family lipoprotein</fullName>
    </submittedName>
</protein>
<keyword evidence="3" id="KW-0449">Lipoprotein</keyword>
<gene>
    <name evidence="3" type="ORF">EVA69_04605</name>
</gene>
<dbReference type="PANTHER" id="PTHR30035">
    <property type="entry name" value="LIPOPROTEIN VACJ-RELATED"/>
    <property type="match status" value="1"/>
</dbReference>
<accession>A0A520RYE1</accession>
<comment type="caution">
    <text evidence="3">The sequence shown here is derived from an EMBL/GenBank/DDBJ whole genome shotgun (WGS) entry which is preliminary data.</text>
</comment>
<evidence type="ECO:0000313" key="4">
    <source>
        <dbReference type="Proteomes" id="UP000320404"/>
    </source>
</evidence>
<dbReference type="AlphaFoldDB" id="A0A520RYE1"/>
<dbReference type="GO" id="GO:0016020">
    <property type="term" value="C:membrane"/>
    <property type="evidence" value="ECO:0007669"/>
    <property type="project" value="InterPro"/>
</dbReference>
<dbReference type="Proteomes" id="UP000320404">
    <property type="component" value="Unassembled WGS sequence"/>
</dbReference>
<organism evidence="3 4">
    <name type="scientific">OM182 bacterium</name>
    <dbReference type="NCBI Taxonomy" id="2510334"/>
    <lineage>
        <taxon>Bacteria</taxon>
        <taxon>Pseudomonadati</taxon>
        <taxon>Pseudomonadota</taxon>
        <taxon>Gammaproteobacteria</taxon>
        <taxon>OMG group</taxon>
        <taxon>OM182 clade</taxon>
    </lineage>
</organism>
<keyword evidence="2" id="KW-0732">Signal</keyword>
<dbReference type="GO" id="GO:0120010">
    <property type="term" value="P:intermembrane phospholipid transfer"/>
    <property type="evidence" value="ECO:0007669"/>
    <property type="project" value="TreeGrafter"/>
</dbReference>
<dbReference type="InterPro" id="IPR007428">
    <property type="entry name" value="MlaA"/>
</dbReference>
<name>A0A520RYE1_9GAMM</name>
<dbReference type="PANTHER" id="PTHR30035:SF3">
    <property type="entry name" value="INTERMEMBRANE PHOSPHOLIPID TRANSPORT SYSTEM LIPOPROTEIN MLAA"/>
    <property type="match status" value="1"/>
</dbReference>
<evidence type="ECO:0000256" key="1">
    <source>
        <dbReference type="ARBA" id="ARBA00010634"/>
    </source>
</evidence>
<evidence type="ECO:0000313" key="3">
    <source>
        <dbReference type="EMBL" id="RZO75205.1"/>
    </source>
</evidence>
<evidence type="ECO:0000256" key="2">
    <source>
        <dbReference type="ARBA" id="ARBA00022729"/>
    </source>
</evidence>